<name>A0ABT4VGY1_9HYPH</name>
<keyword evidence="3" id="KW-1185">Reference proteome</keyword>
<dbReference type="EMBL" id="JAPJZH010000001">
    <property type="protein sequence ID" value="MDA4843961.1"/>
    <property type="molecule type" value="Genomic_DNA"/>
</dbReference>
<keyword evidence="1" id="KW-0472">Membrane</keyword>
<proteinExistence type="predicted"/>
<evidence type="ECO:0008006" key="4">
    <source>
        <dbReference type="Google" id="ProtNLM"/>
    </source>
</evidence>
<sequence length="120" mass="13673">MGWLVKTLLGWLTGGTLDRVLDTVDHKVNNETERERIKASIVETQLKVQANLLVSRTWWFQLFFVIPLGMWFSAVVADSLFHFEWNVAALPAPLDQWAGWIISSLFLVDGGKALIGRFTR</sequence>
<keyword evidence="1" id="KW-0812">Transmembrane</keyword>
<protein>
    <recommendedName>
        <fullName evidence="4">Holin</fullName>
    </recommendedName>
</protein>
<keyword evidence="1" id="KW-1133">Transmembrane helix</keyword>
<comment type="caution">
    <text evidence="2">The sequence shown here is derived from an EMBL/GenBank/DDBJ whole genome shotgun (WGS) entry which is preliminary data.</text>
</comment>
<gene>
    <name evidence="2" type="ORF">OOZ53_01305</name>
</gene>
<evidence type="ECO:0000256" key="1">
    <source>
        <dbReference type="SAM" id="Phobius"/>
    </source>
</evidence>
<evidence type="ECO:0000313" key="3">
    <source>
        <dbReference type="Proteomes" id="UP001148313"/>
    </source>
</evidence>
<dbReference type="RefSeq" id="WP_271087478.1">
    <property type="nucleotide sequence ID" value="NZ_JAPJZH010000001.1"/>
</dbReference>
<feature type="transmembrane region" description="Helical" evidence="1">
    <location>
        <begin position="97"/>
        <end position="115"/>
    </location>
</feature>
<evidence type="ECO:0000313" key="2">
    <source>
        <dbReference type="EMBL" id="MDA4843961.1"/>
    </source>
</evidence>
<reference evidence="2" key="1">
    <citation type="submission" date="2022-11" db="EMBL/GenBank/DDBJ databases">
        <title>Hoeflea poritis sp. nov., isolated from scleractinian coral Porites lutea.</title>
        <authorList>
            <person name="Zhang G."/>
            <person name="Wei Q."/>
            <person name="Cai L."/>
        </authorList>
    </citation>
    <scope>NUCLEOTIDE SEQUENCE</scope>
    <source>
        <strain evidence="2">E7-10</strain>
    </source>
</reference>
<feature type="transmembrane region" description="Helical" evidence="1">
    <location>
        <begin position="57"/>
        <end position="77"/>
    </location>
</feature>
<accession>A0ABT4VGY1</accession>
<dbReference type="Proteomes" id="UP001148313">
    <property type="component" value="Unassembled WGS sequence"/>
</dbReference>
<organism evidence="2 3">
    <name type="scientific">Hoeflea poritis</name>
    <dbReference type="NCBI Taxonomy" id="2993659"/>
    <lineage>
        <taxon>Bacteria</taxon>
        <taxon>Pseudomonadati</taxon>
        <taxon>Pseudomonadota</taxon>
        <taxon>Alphaproteobacteria</taxon>
        <taxon>Hyphomicrobiales</taxon>
        <taxon>Rhizobiaceae</taxon>
        <taxon>Hoeflea</taxon>
    </lineage>
</organism>